<comment type="caution">
    <text evidence="3">The sequence shown here is derived from an EMBL/GenBank/DDBJ whole genome shotgun (WGS) entry which is preliminary data.</text>
</comment>
<accession>A0A1C0YT14</accession>
<keyword evidence="4" id="KW-1185">Reference proteome</keyword>
<dbReference type="EMBL" id="MATO01000038">
    <property type="protein sequence ID" value="OCS90305.1"/>
    <property type="molecule type" value="Genomic_DNA"/>
</dbReference>
<sequence>MFKKIMMAVVLFSLIATNAHAHIMNRDNLYSDLYVTEAADDIVLLAALHVIQADSPQFDPANTLTMAQLAEWVAGYYSLADAQAAVDAGFVQTLDGNATYEAVNTAYFNGALTLSAEQQGELTREAFAQFVAKHVNNAVNGQTMIEAASFTAGPTGVIEAARVENGQNVITVNGQDYILGNHPSAIATTTDPAVWVGQSIAESYFGPNGERDFDKASDDTALQFIVLGEKRYTELPVETQQQTTIEQALEEVEVVAAQPEAEKTSWTWLYITAACIIAALLLFLFNKKRV</sequence>
<reference evidence="3 4" key="1">
    <citation type="submission" date="2016-07" db="EMBL/GenBank/DDBJ databases">
        <title>Caryophanon latum genome sequencing.</title>
        <authorList>
            <person name="Verma A."/>
            <person name="Pal Y."/>
            <person name="Krishnamurthi S."/>
        </authorList>
    </citation>
    <scope>NUCLEOTIDE SEQUENCE [LARGE SCALE GENOMIC DNA]</scope>
    <source>
        <strain evidence="3 4">DSM 14151</strain>
    </source>
</reference>
<organism evidence="3 4">
    <name type="scientific">Caryophanon latum</name>
    <dbReference type="NCBI Taxonomy" id="33977"/>
    <lineage>
        <taxon>Bacteria</taxon>
        <taxon>Bacillati</taxon>
        <taxon>Bacillota</taxon>
        <taxon>Bacilli</taxon>
        <taxon>Bacillales</taxon>
        <taxon>Caryophanaceae</taxon>
        <taxon>Caryophanon</taxon>
    </lineage>
</organism>
<dbReference type="Proteomes" id="UP000093482">
    <property type="component" value="Unassembled WGS sequence"/>
</dbReference>
<keyword evidence="1" id="KW-0812">Transmembrane</keyword>
<feature type="transmembrane region" description="Helical" evidence="1">
    <location>
        <begin position="266"/>
        <end position="285"/>
    </location>
</feature>
<dbReference type="OrthoDB" id="2731768at2"/>
<evidence type="ECO:0008006" key="5">
    <source>
        <dbReference type="Google" id="ProtNLM"/>
    </source>
</evidence>
<feature type="signal peptide" evidence="2">
    <location>
        <begin position="1"/>
        <end position="21"/>
    </location>
</feature>
<gene>
    <name evidence="3" type="ORF">A6K76_11915</name>
</gene>
<evidence type="ECO:0000313" key="3">
    <source>
        <dbReference type="EMBL" id="OCS90305.1"/>
    </source>
</evidence>
<keyword evidence="1" id="KW-1133">Transmembrane helix</keyword>
<proteinExistence type="predicted"/>
<name>A0A1C0YT14_9BACL</name>
<evidence type="ECO:0000313" key="4">
    <source>
        <dbReference type="Proteomes" id="UP000093482"/>
    </source>
</evidence>
<dbReference type="RefSeq" id="WP_066464899.1">
    <property type="nucleotide sequence ID" value="NZ_MATO01000038.1"/>
</dbReference>
<evidence type="ECO:0000256" key="2">
    <source>
        <dbReference type="SAM" id="SignalP"/>
    </source>
</evidence>
<dbReference type="AlphaFoldDB" id="A0A1C0YT14"/>
<protein>
    <recommendedName>
        <fullName evidence="5">SLH domain-containing protein</fullName>
    </recommendedName>
</protein>
<evidence type="ECO:0000256" key="1">
    <source>
        <dbReference type="SAM" id="Phobius"/>
    </source>
</evidence>
<keyword evidence="1" id="KW-0472">Membrane</keyword>
<feature type="chain" id="PRO_5008649237" description="SLH domain-containing protein" evidence="2">
    <location>
        <begin position="22"/>
        <end position="290"/>
    </location>
</feature>
<keyword evidence="2" id="KW-0732">Signal</keyword>